<dbReference type="Proteomes" id="UP000280369">
    <property type="component" value="Segment"/>
</dbReference>
<name>A0A2L2DKW7_MIMIV</name>
<evidence type="ECO:0000313" key="1">
    <source>
        <dbReference type="EMBL" id="AVG46811.1"/>
    </source>
</evidence>
<organism evidence="1">
    <name type="scientific">Acanthamoeba polyphaga mimivirus</name>
    <name type="common">APMV</name>
    <dbReference type="NCBI Taxonomy" id="212035"/>
    <lineage>
        <taxon>Viruses</taxon>
        <taxon>Varidnaviria</taxon>
        <taxon>Bamfordvirae</taxon>
        <taxon>Nucleocytoviricota</taxon>
        <taxon>Megaviricetes</taxon>
        <taxon>Imitervirales</taxon>
        <taxon>Mimiviridae</taxon>
        <taxon>Megamimivirinae</taxon>
        <taxon>Mimivirus</taxon>
        <taxon>Mimivirus bradfordmassiliense</taxon>
    </lineage>
</organism>
<organismHost>
    <name type="scientific">Acanthamoeba polyphaga</name>
    <name type="common">Amoeba</name>
    <dbReference type="NCBI Taxonomy" id="5757"/>
</organismHost>
<dbReference type="EMBL" id="MG602507">
    <property type="protein sequence ID" value="AVG46811.1"/>
    <property type="molecule type" value="Genomic_DNA"/>
</dbReference>
<protein>
    <submittedName>
        <fullName evidence="1">Uncharacterized protein</fullName>
    </submittedName>
</protein>
<proteinExistence type="predicted"/>
<accession>A0A2L2DKW7</accession>
<reference evidence="1" key="1">
    <citation type="journal article" date="2017" name="Front. Microbiol.">
        <title>Genome Characterization of the First Mimiviruses of Lineage C Isolated in Brazil.</title>
        <authorList>
            <person name="Assis F.L."/>
            <person name="Franco-Luiz A.P.M."/>
            <person name="Dos Santos R.N."/>
            <person name="Campos F.S."/>
            <person name="Dornas F.P."/>
            <person name="Borato P.V.M."/>
            <person name="Franco A.C."/>
            <person name="Abrahao J.S."/>
            <person name="Colson P."/>
            <person name="Scola B."/>
        </authorList>
    </citation>
    <scope>NUCLEOTIDE SEQUENCE [LARGE SCALE GENOMIC DNA]</scope>
</reference>
<sequence>MNSMKSQFNDKIRFPMVGVYNTHFPTRVYKKLECASKNDISSFFSKKNSWNLDEIVTTIPHREAVATLIIPPGSTIVRSRDSFGEMRTDKVYVEKIEILGNDDSHADDYVCESPTYGDTIYKVGDIIEPEFPLDTDILKTCTSGIHFFPLKEQAENYKCPNNILIF</sequence>